<name>A0ABY9MUB9_9GAMM</name>
<keyword evidence="3" id="KW-1185">Reference proteome</keyword>
<protein>
    <submittedName>
        <fullName evidence="2">MarR family winged helix-turn-helix transcriptional regulator</fullName>
    </submittedName>
</protein>
<dbReference type="PRINTS" id="PR00598">
    <property type="entry name" value="HTHMARR"/>
</dbReference>
<dbReference type="RefSeq" id="WP_308897356.1">
    <property type="nucleotide sequence ID" value="NZ_CP133218.1"/>
</dbReference>
<dbReference type="PANTHER" id="PTHR33164">
    <property type="entry name" value="TRANSCRIPTIONAL REGULATOR, MARR FAMILY"/>
    <property type="match status" value="1"/>
</dbReference>
<dbReference type="InterPro" id="IPR036390">
    <property type="entry name" value="WH_DNA-bd_sf"/>
</dbReference>
<organism evidence="2 3">
    <name type="scientific">Thiothrix lacustris</name>
    <dbReference type="NCBI Taxonomy" id="525917"/>
    <lineage>
        <taxon>Bacteria</taxon>
        <taxon>Pseudomonadati</taxon>
        <taxon>Pseudomonadota</taxon>
        <taxon>Gammaproteobacteria</taxon>
        <taxon>Thiotrichales</taxon>
        <taxon>Thiotrichaceae</taxon>
        <taxon>Thiothrix</taxon>
    </lineage>
</organism>
<sequence length="196" mass="21579">MTQDAKTKPTGLLVGQGSDNWPVTLSTTGVIVKSLFRCRNFVWENDHKIVDQFGLTWGQFETLVALRFAGSPYQLSPTQLYDAVQVSSGGLTKILIGLEKMGLVDRVDDPDDRRSRFVCLLPKGKDQIETLVDQLAQINGAFFSKAMALDESEELARLLGKLVSALEQRDSNSRYPSVIRASQICEGTGTTIPSKP</sequence>
<dbReference type="InterPro" id="IPR000835">
    <property type="entry name" value="HTH_MarR-typ"/>
</dbReference>
<evidence type="ECO:0000313" key="2">
    <source>
        <dbReference type="EMBL" id="WML92260.1"/>
    </source>
</evidence>
<feature type="domain" description="HTH marR-type" evidence="1">
    <location>
        <begin position="28"/>
        <end position="164"/>
    </location>
</feature>
<dbReference type="Gene3D" id="1.10.10.10">
    <property type="entry name" value="Winged helix-like DNA-binding domain superfamily/Winged helix DNA-binding domain"/>
    <property type="match status" value="1"/>
</dbReference>
<dbReference type="SUPFAM" id="SSF46785">
    <property type="entry name" value="Winged helix' DNA-binding domain"/>
    <property type="match status" value="1"/>
</dbReference>
<dbReference type="Proteomes" id="UP001236657">
    <property type="component" value="Chromosome"/>
</dbReference>
<dbReference type="EMBL" id="CP133218">
    <property type="protein sequence ID" value="WML92260.1"/>
    <property type="molecule type" value="Genomic_DNA"/>
</dbReference>
<dbReference type="InterPro" id="IPR039422">
    <property type="entry name" value="MarR/SlyA-like"/>
</dbReference>
<dbReference type="InterPro" id="IPR036388">
    <property type="entry name" value="WH-like_DNA-bd_sf"/>
</dbReference>
<dbReference type="PROSITE" id="PS50995">
    <property type="entry name" value="HTH_MARR_2"/>
    <property type="match status" value="1"/>
</dbReference>
<evidence type="ECO:0000259" key="1">
    <source>
        <dbReference type="PROSITE" id="PS50995"/>
    </source>
</evidence>
<reference evidence="2 3" key="1">
    <citation type="submission" date="2023-08" db="EMBL/GenBank/DDBJ databases">
        <title>New molecular markers tilS and rpoB for phylogenetic and monitoring studies of the genus Thiothrix biodiversity.</title>
        <authorList>
            <person name="Ravin N.V."/>
            <person name="Smolyakov D."/>
            <person name="Markov N.D."/>
            <person name="Beletsky A.V."/>
            <person name="Mardanov A.V."/>
            <person name="Rudenko T.S."/>
            <person name="Grabovich M.Y."/>
        </authorList>
    </citation>
    <scope>NUCLEOTIDE SEQUENCE [LARGE SCALE GENOMIC DNA]</scope>
    <source>
        <strain evidence="2 3">MK1</strain>
    </source>
</reference>
<proteinExistence type="predicted"/>
<evidence type="ECO:0000313" key="3">
    <source>
        <dbReference type="Proteomes" id="UP001236657"/>
    </source>
</evidence>
<dbReference type="Pfam" id="PF12802">
    <property type="entry name" value="MarR_2"/>
    <property type="match status" value="1"/>
</dbReference>
<accession>A0ABY9MUB9</accession>
<gene>
    <name evidence="2" type="ORF">RCF98_07945</name>
</gene>
<dbReference type="PANTHER" id="PTHR33164:SF43">
    <property type="entry name" value="HTH-TYPE TRANSCRIPTIONAL REPRESSOR YETL"/>
    <property type="match status" value="1"/>
</dbReference>
<dbReference type="SMART" id="SM00347">
    <property type="entry name" value="HTH_MARR"/>
    <property type="match status" value="1"/>
</dbReference>